<comment type="caution">
    <text evidence="1">The sequence shown here is derived from an EMBL/GenBank/DDBJ whole genome shotgun (WGS) entry which is preliminary data.</text>
</comment>
<keyword evidence="2" id="KW-1185">Reference proteome</keyword>
<evidence type="ECO:0000313" key="1">
    <source>
        <dbReference type="EMBL" id="GMN89038.1"/>
    </source>
</evidence>
<sequence length="208" mass="22617">MLKTVIFLFIFLIIRVAFSNEENELNKETIESNTLKYFTDPFLDTYDSLTNAEDSWGMQNRAGHWHLGLMFGGTMGGSNMKMRGATGNVMIMPGYNFNKYLGIQYNQMISYSGTFTGIGEAIIMIPTGSMIMPYATAGAGWSNMSGPVQGAWDVGGGINIALSKTLSAIASYRYIQTMAPSPIAGAGMNQPNARAAMSMVSGGLVWYF</sequence>
<evidence type="ECO:0000313" key="2">
    <source>
        <dbReference type="Proteomes" id="UP001628164"/>
    </source>
</evidence>
<accession>A0ABQ6PE84</accession>
<dbReference type="Proteomes" id="UP001628164">
    <property type="component" value="Unassembled WGS sequence"/>
</dbReference>
<organism evidence="1 2">
    <name type="scientific">Francisella sciaenopsi</name>
    <dbReference type="NCBI Taxonomy" id="3055034"/>
    <lineage>
        <taxon>Bacteria</taxon>
        <taxon>Pseudomonadati</taxon>
        <taxon>Pseudomonadota</taxon>
        <taxon>Gammaproteobacteria</taxon>
        <taxon>Thiotrichales</taxon>
        <taxon>Francisellaceae</taxon>
        <taxon>Francisella</taxon>
    </lineage>
</organism>
<evidence type="ECO:0008006" key="3">
    <source>
        <dbReference type="Google" id="ProtNLM"/>
    </source>
</evidence>
<protein>
    <recommendedName>
        <fullName evidence="3">Outer membrane protein beta-barrel domain-containing protein</fullName>
    </recommendedName>
</protein>
<reference evidence="1 2" key="1">
    <citation type="journal article" date="2024" name="Dis. Aquat. Organ.">
        <title>Francisella sciaenopsi sp. nov. isolated from diseased red drum Sciaenops ocellatus in Florida, USA.</title>
        <authorList>
            <person name="Kawahara M."/>
            <person name="Cody T.T."/>
            <person name="Yanong R.P.E."/>
            <person name="Henderson E."/>
            <person name="Yazdi Z."/>
            <person name="Soto E."/>
        </authorList>
    </citation>
    <scope>NUCLEOTIDE SEQUENCE [LARGE SCALE GENOMIC DNA]</scope>
    <source>
        <strain evidence="1 2">R22-20-7</strain>
    </source>
</reference>
<dbReference type="Gene3D" id="2.40.160.20">
    <property type="match status" value="1"/>
</dbReference>
<dbReference type="InterPro" id="IPR011250">
    <property type="entry name" value="OMP/PagP_B-barrel"/>
</dbReference>
<proteinExistence type="predicted"/>
<dbReference type="SUPFAM" id="SSF56925">
    <property type="entry name" value="OMPA-like"/>
    <property type="match status" value="1"/>
</dbReference>
<dbReference type="EMBL" id="BTHG01000002">
    <property type="protein sequence ID" value="GMN89038.1"/>
    <property type="molecule type" value="Genomic_DNA"/>
</dbReference>
<gene>
    <name evidence="1" type="ORF">fsci_05240</name>
</gene>
<name>A0ABQ6PE84_9GAMM</name>